<dbReference type="Pfam" id="PF03631">
    <property type="entry name" value="Virul_fac_BrkB"/>
    <property type="match status" value="1"/>
</dbReference>
<accession>A0A917FNB8</accession>
<evidence type="ECO:0000256" key="3">
    <source>
        <dbReference type="ARBA" id="ARBA00022692"/>
    </source>
</evidence>
<keyword evidence="5 6" id="KW-0472">Membrane</keyword>
<proteinExistence type="predicted"/>
<reference evidence="7" key="1">
    <citation type="journal article" date="2014" name="Int. J. Syst. Evol. Microbiol.">
        <title>Complete genome sequence of Corynebacterium casei LMG S-19264T (=DSM 44701T), isolated from a smear-ripened cheese.</title>
        <authorList>
            <consortium name="US DOE Joint Genome Institute (JGI-PGF)"/>
            <person name="Walter F."/>
            <person name="Albersmeier A."/>
            <person name="Kalinowski J."/>
            <person name="Ruckert C."/>
        </authorList>
    </citation>
    <scope>NUCLEOTIDE SEQUENCE</scope>
    <source>
        <strain evidence="7">CGMCC 1.12726</strain>
    </source>
</reference>
<dbReference type="PANTHER" id="PTHR30213">
    <property type="entry name" value="INNER MEMBRANE PROTEIN YHJD"/>
    <property type="match status" value="1"/>
</dbReference>
<keyword evidence="2" id="KW-1003">Cell membrane</keyword>
<organism evidence="7 8">
    <name type="scientific">Arenimonas maotaiensis</name>
    <dbReference type="NCBI Taxonomy" id="1446479"/>
    <lineage>
        <taxon>Bacteria</taxon>
        <taxon>Pseudomonadati</taxon>
        <taxon>Pseudomonadota</taxon>
        <taxon>Gammaproteobacteria</taxon>
        <taxon>Lysobacterales</taxon>
        <taxon>Lysobacteraceae</taxon>
        <taxon>Arenimonas</taxon>
    </lineage>
</organism>
<dbReference type="EMBL" id="BMFO01000002">
    <property type="protein sequence ID" value="GGF90970.1"/>
    <property type="molecule type" value="Genomic_DNA"/>
</dbReference>
<name>A0A917FNB8_9GAMM</name>
<dbReference type="RefSeq" id="WP_188448643.1">
    <property type="nucleotide sequence ID" value="NZ_BMFO01000002.1"/>
</dbReference>
<comment type="subcellular location">
    <subcellularLocation>
        <location evidence="1">Cell membrane</location>
        <topology evidence="1">Multi-pass membrane protein</topology>
    </subcellularLocation>
</comment>
<keyword evidence="8" id="KW-1185">Reference proteome</keyword>
<dbReference type="AlphaFoldDB" id="A0A917FNB8"/>
<evidence type="ECO:0000313" key="7">
    <source>
        <dbReference type="EMBL" id="GGF90970.1"/>
    </source>
</evidence>
<dbReference type="PANTHER" id="PTHR30213:SF0">
    <property type="entry name" value="UPF0761 MEMBRANE PROTEIN YIHY"/>
    <property type="match status" value="1"/>
</dbReference>
<comment type="caution">
    <text evidence="7">The sequence shown here is derived from an EMBL/GenBank/DDBJ whole genome shotgun (WGS) entry which is preliminary data.</text>
</comment>
<reference evidence="7" key="2">
    <citation type="submission" date="2020-09" db="EMBL/GenBank/DDBJ databases">
        <authorList>
            <person name="Sun Q."/>
            <person name="Zhou Y."/>
        </authorList>
    </citation>
    <scope>NUCLEOTIDE SEQUENCE</scope>
    <source>
        <strain evidence="7">CGMCC 1.12726</strain>
    </source>
</reference>
<dbReference type="Proteomes" id="UP000632858">
    <property type="component" value="Unassembled WGS sequence"/>
</dbReference>
<feature type="transmembrane region" description="Helical" evidence="6">
    <location>
        <begin position="246"/>
        <end position="275"/>
    </location>
</feature>
<feature type="transmembrane region" description="Helical" evidence="6">
    <location>
        <begin position="213"/>
        <end position="234"/>
    </location>
</feature>
<gene>
    <name evidence="7" type="ORF">GCM10010960_11110</name>
</gene>
<dbReference type="InterPro" id="IPR017039">
    <property type="entry name" value="Virul_fac_BrkB"/>
</dbReference>
<evidence type="ECO:0000256" key="1">
    <source>
        <dbReference type="ARBA" id="ARBA00004651"/>
    </source>
</evidence>
<dbReference type="GO" id="GO:0005886">
    <property type="term" value="C:plasma membrane"/>
    <property type="evidence" value="ECO:0007669"/>
    <property type="project" value="UniProtKB-SubCell"/>
</dbReference>
<evidence type="ECO:0000256" key="6">
    <source>
        <dbReference type="SAM" id="Phobius"/>
    </source>
</evidence>
<keyword evidence="4 6" id="KW-1133">Transmembrane helix</keyword>
<feature type="transmembrane region" description="Helical" evidence="6">
    <location>
        <begin position="48"/>
        <end position="68"/>
    </location>
</feature>
<evidence type="ECO:0000256" key="2">
    <source>
        <dbReference type="ARBA" id="ARBA00022475"/>
    </source>
</evidence>
<evidence type="ECO:0000256" key="5">
    <source>
        <dbReference type="ARBA" id="ARBA00023136"/>
    </source>
</evidence>
<protein>
    <submittedName>
        <fullName evidence="7">UPF0761 membrane protein</fullName>
    </submittedName>
</protein>
<feature type="transmembrane region" description="Helical" evidence="6">
    <location>
        <begin position="105"/>
        <end position="124"/>
    </location>
</feature>
<feature type="transmembrane region" description="Helical" evidence="6">
    <location>
        <begin position="145"/>
        <end position="164"/>
    </location>
</feature>
<dbReference type="NCBIfam" id="TIGR00765">
    <property type="entry name" value="yihY_not_rbn"/>
    <property type="match status" value="1"/>
</dbReference>
<evidence type="ECO:0000313" key="8">
    <source>
        <dbReference type="Proteomes" id="UP000632858"/>
    </source>
</evidence>
<sequence>MHRLKTKLLEGPHAETVDRLGNFGRYLLRRFIDDRCFEAAGSLSYTSVLAAVPFAAVVFAALSAFPIFDQWTQQAADFVFANFVPEVARNLENALREFAGSARGLPAKGILALALSVGLTMWSVEKAFNRIWRVPSPKPKLLRFLVYWGLLTLGSLLVVALMALNSALSVYVNLADYAPSFLDGLGLLLAPLLLEFTAFTVAYWLIPHRDVPLRYAAAGGAVALLLFESLKWLFGVYLGSVSFERIYGAMALVPITLVWLYSAWVVILLGATIAATLSSFRYRPKHVRQARGIDLYWVLRVLARLEEAARRDARPSFDELAVLEPHIAEPMLRGYLAGLARIGLVQCDNHNHWWLAAPLCDFRLKDLHEGLGLRVPAGEAELPSRGDHIDDRVLPIIAVLRGALAAPLQRPLSACLEEPAP</sequence>
<keyword evidence="3 6" id="KW-0812">Transmembrane</keyword>
<evidence type="ECO:0000256" key="4">
    <source>
        <dbReference type="ARBA" id="ARBA00022989"/>
    </source>
</evidence>
<feature type="transmembrane region" description="Helical" evidence="6">
    <location>
        <begin position="184"/>
        <end position="206"/>
    </location>
</feature>